<dbReference type="EMBL" id="ACCL02000037">
    <property type="protein sequence ID" value="EET58310.1"/>
    <property type="molecule type" value="Genomic_DNA"/>
</dbReference>
<sequence>MRPGLNIKNLTAAPGSLWSLHRFGGKVHTQKGEKVFYMKKLVCIFILYVYSMTAARP</sequence>
<keyword evidence="1" id="KW-1133">Transmembrane helix</keyword>
<proteinExistence type="predicted"/>
<evidence type="ECO:0000313" key="3">
    <source>
        <dbReference type="Proteomes" id="UP000005561"/>
    </source>
</evidence>
<name>C6LM52_9FIRM</name>
<protein>
    <submittedName>
        <fullName evidence="2">Uncharacterized protein</fullName>
    </submittedName>
</protein>
<accession>C6LM52</accession>
<gene>
    <name evidence="2" type="ORF">BRYFOR_09751</name>
</gene>
<feature type="transmembrane region" description="Helical" evidence="1">
    <location>
        <begin position="36"/>
        <end position="55"/>
    </location>
</feature>
<keyword evidence="1" id="KW-0472">Membrane</keyword>
<reference evidence="2" key="1">
    <citation type="submission" date="2009-07" db="EMBL/GenBank/DDBJ databases">
        <authorList>
            <person name="Weinstock G."/>
            <person name="Sodergren E."/>
            <person name="Clifton S."/>
            <person name="Fulton L."/>
            <person name="Fulton B."/>
            <person name="Courtney L."/>
            <person name="Fronick C."/>
            <person name="Harrison M."/>
            <person name="Strong C."/>
            <person name="Farmer C."/>
            <person name="Delahaunty K."/>
            <person name="Markovic C."/>
            <person name="Hall O."/>
            <person name="Minx P."/>
            <person name="Tomlinson C."/>
            <person name="Mitreva M."/>
            <person name="Nelson J."/>
            <person name="Hou S."/>
            <person name="Wollam A."/>
            <person name="Pepin K.H."/>
            <person name="Johnson M."/>
            <person name="Bhonagiri V."/>
            <person name="Nash W.E."/>
            <person name="Warren W."/>
            <person name="Chinwalla A."/>
            <person name="Mardis E.R."/>
            <person name="Wilson R.K."/>
        </authorList>
    </citation>
    <scope>NUCLEOTIDE SEQUENCE [LARGE SCALE GENOMIC DNA]</scope>
    <source>
        <strain evidence="2">DSM 14469</strain>
    </source>
</reference>
<comment type="caution">
    <text evidence="2">The sequence shown here is derived from an EMBL/GenBank/DDBJ whole genome shotgun (WGS) entry which is preliminary data.</text>
</comment>
<evidence type="ECO:0000256" key="1">
    <source>
        <dbReference type="SAM" id="Phobius"/>
    </source>
</evidence>
<keyword evidence="1" id="KW-0812">Transmembrane</keyword>
<dbReference type="Proteomes" id="UP000005561">
    <property type="component" value="Unassembled WGS sequence"/>
</dbReference>
<keyword evidence="3" id="KW-1185">Reference proteome</keyword>
<organism evidence="2 3">
    <name type="scientific">Marvinbryantia formatexigens DSM 14469</name>
    <dbReference type="NCBI Taxonomy" id="478749"/>
    <lineage>
        <taxon>Bacteria</taxon>
        <taxon>Bacillati</taxon>
        <taxon>Bacillota</taxon>
        <taxon>Clostridia</taxon>
        <taxon>Lachnospirales</taxon>
        <taxon>Lachnospiraceae</taxon>
        <taxon>Marvinbryantia</taxon>
    </lineage>
</organism>
<dbReference type="AlphaFoldDB" id="C6LM52"/>
<evidence type="ECO:0000313" key="2">
    <source>
        <dbReference type="EMBL" id="EET58310.1"/>
    </source>
</evidence>